<feature type="compositionally biased region" description="Basic and acidic residues" evidence="1">
    <location>
        <begin position="743"/>
        <end position="755"/>
    </location>
</feature>
<evidence type="ECO:0000313" key="3">
    <source>
        <dbReference type="EMBL" id="EFI98543.1"/>
    </source>
</evidence>
<dbReference type="Pfam" id="PF08550">
    <property type="entry name" value="GATA_AreA"/>
    <property type="match status" value="1"/>
</dbReference>
<protein>
    <recommendedName>
        <fullName evidence="2">Nitrogen regulatory protein areA GATA-like domain-containing protein</fullName>
    </recommendedName>
</protein>
<dbReference type="GO" id="GO:0005773">
    <property type="term" value="C:vacuole"/>
    <property type="evidence" value="ECO:0007669"/>
    <property type="project" value="GOC"/>
</dbReference>
<name>D8Q1P2_SCHCM</name>
<feature type="domain" description="Nitrogen regulatory protein areA GATA-like" evidence="2">
    <location>
        <begin position="170"/>
        <end position="197"/>
    </location>
</feature>
<proteinExistence type="predicted"/>
<evidence type="ECO:0000256" key="1">
    <source>
        <dbReference type="SAM" id="MobiDB-lite"/>
    </source>
</evidence>
<dbReference type="InterPro" id="IPR052292">
    <property type="entry name" value="Glucose_repression_reg"/>
</dbReference>
<dbReference type="GO" id="GO:0007039">
    <property type="term" value="P:protein catabolic process in the vacuole"/>
    <property type="evidence" value="ECO:0007669"/>
    <property type="project" value="TreeGrafter"/>
</dbReference>
<dbReference type="OMA" id="HGSHHDE"/>
<dbReference type="VEuPathDB" id="FungiDB:SCHCODRAFT_02619638"/>
<feature type="region of interest" description="Disordered" evidence="1">
    <location>
        <begin position="610"/>
        <end position="645"/>
    </location>
</feature>
<dbReference type="PANTHER" id="PTHR28051:SF1">
    <property type="entry name" value="PROTEIN MTL1-RELATED"/>
    <property type="match status" value="1"/>
</dbReference>
<dbReference type="AlphaFoldDB" id="D8Q1P2"/>
<feature type="region of interest" description="Disordered" evidence="1">
    <location>
        <begin position="437"/>
        <end position="595"/>
    </location>
</feature>
<feature type="compositionally biased region" description="Low complexity" evidence="1">
    <location>
        <begin position="495"/>
        <end position="509"/>
    </location>
</feature>
<dbReference type="eggNOG" id="ENOG502QSII">
    <property type="taxonomic scope" value="Eukaryota"/>
</dbReference>
<feature type="compositionally biased region" description="Basic and acidic residues" evidence="1">
    <location>
        <begin position="244"/>
        <end position="253"/>
    </location>
</feature>
<evidence type="ECO:0000259" key="2">
    <source>
        <dbReference type="Pfam" id="PF08550"/>
    </source>
</evidence>
<reference evidence="3 4" key="1">
    <citation type="journal article" date="2010" name="Nat. Biotechnol.">
        <title>Genome sequence of the model mushroom Schizophyllum commune.</title>
        <authorList>
            <person name="Ohm R.A."/>
            <person name="de Jong J.F."/>
            <person name="Lugones L.G."/>
            <person name="Aerts A."/>
            <person name="Kothe E."/>
            <person name="Stajich J.E."/>
            <person name="de Vries R.P."/>
            <person name="Record E."/>
            <person name="Levasseur A."/>
            <person name="Baker S.E."/>
            <person name="Bartholomew K.A."/>
            <person name="Coutinho P.M."/>
            <person name="Erdmann S."/>
            <person name="Fowler T.J."/>
            <person name="Gathman A.C."/>
            <person name="Lombard V."/>
            <person name="Henrissat B."/>
            <person name="Knabe N."/>
            <person name="Kuees U."/>
            <person name="Lilly W.W."/>
            <person name="Lindquist E."/>
            <person name="Lucas S."/>
            <person name="Magnuson J.K."/>
            <person name="Piumi F."/>
            <person name="Raudaskoski M."/>
            <person name="Salamov A."/>
            <person name="Schmutz J."/>
            <person name="Schwarze F.W.M.R."/>
            <person name="vanKuyk P.A."/>
            <person name="Horton J.S."/>
            <person name="Grigoriev I.V."/>
            <person name="Woesten H.A.B."/>
        </authorList>
    </citation>
    <scope>NUCLEOTIDE SEQUENCE [LARGE SCALE GENOMIC DNA]</scope>
    <source>
        <strain evidence="4">H4-8 / FGSC 9210</strain>
    </source>
</reference>
<gene>
    <name evidence="3" type="ORF">SCHCODRAFT_256944</name>
</gene>
<feature type="compositionally biased region" description="Low complexity" evidence="1">
    <location>
        <begin position="843"/>
        <end position="866"/>
    </location>
</feature>
<feature type="compositionally biased region" description="Acidic residues" evidence="1">
    <location>
        <begin position="437"/>
        <end position="449"/>
    </location>
</feature>
<organism evidence="4">
    <name type="scientific">Schizophyllum commune (strain H4-8 / FGSC 9210)</name>
    <name type="common">Split gill fungus</name>
    <dbReference type="NCBI Taxonomy" id="578458"/>
    <lineage>
        <taxon>Eukaryota</taxon>
        <taxon>Fungi</taxon>
        <taxon>Dikarya</taxon>
        <taxon>Basidiomycota</taxon>
        <taxon>Agaricomycotina</taxon>
        <taxon>Agaricomycetes</taxon>
        <taxon>Agaricomycetidae</taxon>
        <taxon>Agaricales</taxon>
        <taxon>Schizophyllaceae</taxon>
        <taxon>Schizophyllum</taxon>
    </lineage>
</organism>
<dbReference type="GO" id="GO:0042149">
    <property type="term" value="P:cellular response to glucose starvation"/>
    <property type="evidence" value="ECO:0007669"/>
    <property type="project" value="TreeGrafter"/>
</dbReference>
<feature type="region of interest" description="Disordered" evidence="1">
    <location>
        <begin position="736"/>
        <end position="892"/>
    </location>
</feature>
<accession>D8Q1P2</accession>
<feature type="compositionally biased region" description="Low complexity" evidence="1">
    <location>
        <begin position="775"/>
        <end position="793"/>
    </location>
</feature>
<dbReference type="InterPro" id="IPR013860">
    <property type="entry name" value="AreA_GATA"/>
</dbReference>
<dbReference type="PANTHER" id="PTHR28051">
    <property type="entry name" value="PROTEIN MTL1-RELATED"/>
    <property type="match status" value="1"/>
</dbReference>
<feature type="region of interest" description="Disordered" evidence="1">
    <location>
        <begin position="285"/>
        <end position="379"/>
    </location>
</feature>
<feature type="region of interest" description="Disordered" evidence="1">
    <location>
        <begin position="230"/>
        <end position="253"/>
    </location>
</feature>
<feature type="compositionally biased region" description="Basic and acidic residues" evidence="1">
    <location>
        <begin position="332"/>
        <end position="349"/>
    </location>
</feature>
<dbReference type="InParanoid" id="D8Q1P2"/>
<feature type="compositionally biased region" description="Low complexity" evidence="1">
    <location>
        <begin position="876"/>
        <end position="885"/>
    </location>
</feature>
<feature type="compositionally biased region" description="Polar residues" evidence="1">
    <location>
        <begin position="794"/>
        <end position="823"/>
    </location>
</feature>
<keyword evidence="4" id="KW-1185">Reference proteome</keyword>
<dbReference type="EMBL" id="GL377305">
    <property type="protein sequence ID" value="EFI98543.1"/>
    <property type="molecule type" value="Genomic_DNA"/>
</dbReference>
<dbReference type="STRING" id="578458.D8Q1P2"/>
<dbReference type="Proteomes" id="UP000007431">
    <property type="component" value="Unassembled WGS sequence"/>
</dbReference>
<evidence type="ECO:0000313" key="4">
    <source>
        <dbReference type="Proteomes" id="UP000007431"/>
    </source>
</evidence>
<dbReference type="HOGENOM" id="CLU_312187_0_0_1"/>
<sequence length="940" mass="102640">MFLWLVSVQAYDWARRAPPGARSIAARCGGTTESDVEEEQCNQLGHRVPKRSELSALPERQGKLRWARFFLGSSLDEARSARRATLVAGRGRAAGGLRVKCMWKLRKHPHLNAFDIDEHNLYLMAAYLPLLVGSVANNNAISDDSSVTTQPRGQVDYLSHQWLEEDVWKSWRNMTKQKNEIANGARLENASWRTWWKQRNGLKTISPETLNWLKDSDVTWLYGPLHTAVEWTPPPKPKPDPTSVDDRAAASAHDRLNLSSPYIRHKPILKHRSISELLTSELPASPLFSPAESEDEGEGKLGAGHNGHLDTVPEAEEEDDSSKRPSLMYTKSDSHIAKWPDRTFRKDSPPRVPPPNHPSEHEQRPTHHLYSHNSDPSKQKKHISFNTFVEQCIAIDKPSEPGSTPIDSAAPTEVVLGSDAWRHKAGLNKAHWVGYDEYDDEDDEDDDGEGSPWDNTNESAIGSDESDEDDEGFIQMRGSSYHQAPNKPRSKSKTSDSSASTSSSSSTGSRPRRKSSSGNRLAPSFHRANGRKPTLEEPKPPVHVTIAPIAPTMLKVGKEPEDSVNGWTEGLGDDGDDDSGYKYYGKWSPNNHSDVNAPVELVYAPPNGRQADQFDAVESPTPRVGFGPHSAVAQDEGAEEERVDDVDVREDNGPEDAGAHNVGVRQVVPVVTRTSPTTVSRDLEDEDLREEDAYEYFSSPDMGSSEDFASLAIVEGRCLNTTIIIRIVSTSANCSAYANGRSNGRERERGRDRSGKRLNSSLSPGSPDPVDGTRVSLDAVAASAVADKNSSNSTINGNASDTTINTPVAQTGHNEVQAKTNGVPSGITKSRPVVAPSTPAPTSPTRTHAKSFSVSLPVVSTSTTPPSKSPEDSPIRRSPSSPSSPDHVKSSSVNALQHNMDHEGGIVGRAIDAVSHAGAFLGLWHNHHHNHHATQGSQAH</sequence>